<feature type="transmembrane region" description="Helical" evidence="6">
    <location>
        <begin position="323"/>
        <end position="342"/>
    </location>
</feature>
<evidence type="ECO:0000313" key="7">
    <source>
        <dbReference type="EMBL" id="MFC7747994.1"/>
    </source>
</evidence>
<dbReference type="Proteomes" id="UP001596620">
    <property type="component" value="Unassembled WGS sequence"/>
</dbReference>
<feature type="transmembrane region" description="Helical" evidence="6">
    <location>
        <begin position="281"/>
        <end position="302"/>
    </location>
</feature>
<feature type="transmembrane region" description="Helical" evidence="6">
    <location>
        <begin position="122"/>
        <end position="143"/>
    </location>
</feature>
<dbReference type="InterPro" id="IPR024923">
    <property type="entry name" value="PG_synth_SpoVB"/>
</dbReference>
<dbReference type="RefSeq" id="WP_382360738.1">
    <property type="nucleotide sequence ID" value="NZ_JBHTGR010000057.1"/>
</dbReference>
<evidence type="ECO:0000256" key="5">
    <source>
        <dbReference type="ARBA" id="ARBA00023136"/>
    </source>
</evidence>
<keyword evidence="4 6" id="KW-1133">Transmembrane helix</keyword>
<dbReference type="PANTHER" id="PTHR30250">
    <property type="entry name" value="PST FAMILY PREDICTED COLANIC ACID TRANSPORTER"/>
    <property type="match status" value="1"/>
</dbReference>
<comment type="caution">
    <text evidence="7">The sequence shown here is derived from an EMBL/GenBank/DDBJ whole genome shotgun (WGS) entry which is preliminary data.</text>
</comment>
<organism evidence="7 8">
    <name type="scientific">Lentibacillus kimchii</name>
    <dbReference type="NCBI Taxonomy" id="1542911"/>
    <lineage>
        <taxon>Bacteria</taxon>
        <taxon>Bacillati</taxon>
        <taxon>Bacillota</taxon>
        <taxon>Bacilli</taxon>
        <taxon>Bacillales</taxon>
        <taxon>Bacillaceae</taxon>
        <taxon>Lentibacillus</taxon>
    </lineage>
</organism>
<accession>A0ABW2UVS8</accession>
<name>A0ABW2UVS8_9BACI</name>
<feature type="transmembrane region" description="Helical" evidence="6">
    <location>
        <begin position="251"/>
        <end position="269"/>
    </location>
</feature>
<dbReference type="PIRSF" id="PIRSF038958">
    <property type="entry name" value="PG_synth_SpoVB"/>
    <property type="match status" value="1"/>
</dbReference>
<evidence type="ECO:0000256" key="3">
    <source>
        <dbReference type="ARBA" id="ARBA00022692"/>
    </source>
</evidence>
<dbReference type="InterPro" id="IPR014249">
    <property type="entry name" value="Spore_V_B"/>
</dbReference>
<reference evidence="8" key="1">
    <citation type="journal article" date="2019" name="Int. J. Syst. Evol. Microbiol.">
        <title>The Global Catalogue of Microorganisms (GCM) 10K type strain sequencing project: providing services to taxonomists for standard genome sequencing and annotation.</title>
        <authorList>
            <consortium name="The Broad Institute Genomics Platform"/>
            <consortium name="The Broad Institute Genome Sequencing Center for Infectious Disease"/>
            <person name="Wu L."/>
            <person name="Ma J."/>
        </authorList>
    </citation>
    <scope>NUCLEOTIDE SEQUENCE [LARGE SCALE GENOMIC DNA]</scope>
    <source>
        <strain evidence="8">JCM 30234</strain>
    </source>
</reference>
<proteinExistence type="predicted"/>
<keyword evidence="3 6" id="KW-0812">Transmembrane</keyword>
<gene>
    <name evidence="7" type="primary">spoVB</name>
    <name evidence="7" type="ORF">ACFQU8_12430</name>
</gene>
<sequence>MAKQTFLQGTLILITAGMITRFLGFINRLVIARVMGEEGVGLYMMALPTLFLVITLTQLGLPVAISKRVSEAEAKNNFVKVKQILVISLLITGLTSVIFTLGMISAAPFIADTLLTDGRTVYPLIAISPIIPIIAVSGVLKGYFQGRQNMKPQSIALVIEQVIRISFVALFVKLLIPYGIEFAASGAMFSVILGEFASMLYLTGTFKSKKVIHVRHQFFKYIKSGKKTLKELFSISLPSTGSRIIGNITNFLEPILVAQSLAIAGISSSMATKQYGELTGYAMPLLFLPTFITNSLSITLVPSISDADARQNKSMINYRIHQAIRISFASGAIATVVLTLFAEPILTYMYGSADAGHFLVLMAPFFLLLYIQSPLQAALQALDLARPAMWNSLIGAVAKLTILVLLASNANFGINGAAIAMCVGVVLVTLLHLTSLYKEIGFMIPGSDLVKMTALVTLTWLSGTFLKGLMTSQVPNLFTFILILLSLSVVYIMLLFALKFLTKDELKQLPVLQKWVS</sequence>
<feature type="transmembrane region" description="Helical" evidence="6">
    <location>
        <begin position="416"/>
        <end position="437"/>
    </location>
</feature>
<keyword evidence="5 6" id="KW-0472">Membrane</keyword>
<feature type="transmembrane region" description="Helical" evidence="6">
    <location>
        <begin position="478"/>
        <end position="498"/>
    </location>
</feature>
<feature type="transmembrane region" description="Helical" evidence="6">
    <location>
        <begin position="182"/>
        <end position="202"/>
    </location>
</feature>
<evidence type="ECO:0000256" key="6">
    <source>
        <dbReference type="SAM" id="Phobius"/>
    </source>
</evidence>
<dbReference type="NCBIfam" id="TIGR02900">
    <property type="entry name" value="spore_V_B"/>
    <property type="match status" value="1"/>
</dbReference>
<protein>
    <submittedName>
        <fullName evidence="7">Stage V sporulation protein B</fullName>
    </submittedName>
</protein>
<feature type="transmembrane region" description="Helical" evidence="6">
    <location>
        <begin position="449"/>
        <end position="466"/>
    </location>
</feature>
<comment type="subcellular location">
    <subcellularLocation>
        <location evidence="1">Cell membrane</location>
        <topology evidence="1">Multi-pass membrane protein</topology>
    </subcellularLocation>
</comment>
<feature type="transmembrane region" description="Helical" evidence="6">
    <location>
        <begin position="392"/>
        <end position="410"/>
    </location>
</feature>
<evidence type="ECO:0000256" key="4">
    <source>
        <dbReference type="ARBA" id="ARBA00022989"/>
    </source>
</evidence>
<feature type="transmembrane region" description="Helical" evidence="6">
    <location>
        <begin position="155"/>
        <end position="176"/>
    </location>
</feature>
<dbReference type="PANTHER" id="PTHR30250:SF24">
    <property type="entry name" value="STAGE V SPORULATION PROTEIN B"/>
    <property type="match status" value="1"/>
</dbReference>
<dbReference type="EMBL" id="JBHTGR010000057">
    <property type="protein sequence ID" value="MFC7747994.1"/>
    <property type="molecule type" value="Genomic_DNA"/>
</dbReference>
<keyword evidence="8" id="KW-1185">Reference proteome</keyword>
<feature type="transmembrane region" description="Helical" evidence="6">
    <location>
        <begin position="348"/>
        <end position="371"/>
    </location>
</feature>
<dbReference type="CDD" id="cd13124">
    <property type="entry name" value="MATE_SpoVB_like"/>
    <property type="match status" value="1"/>
</dbReference>
<dbReference type="Pfam" id="PF01943">
    <property type="entry name" value="Polysacc_synt"/>
    <property type="match status" value="1"/>
</dbReference>
<feature type="transmembrane region" description="Helical" evidence="6">
    <location>
        <begin position="40"/>
        <end position="63"/>
    </location>
</feature>
<evidence type="ECO:0000256" key="1">
    <source>
        <dbReference type="ARBA" id="ARBA00004651"/>
    </source>
</evidence>
<dbReference type="InterPro" id="IPR050833">
    <property type="entry name" value="Poly_Biosynth_Transport"/>
</dbReference>
<feature type="transmembrane region" description="Helical" evidence="6">
    <location>
        <begin position="84"/>
        <end position="110"/>
    </location>
</feature>
<evidence type="ECO:0000256" key="2">
    <source>
        <dbReference type="ARBA" id="ARBA00022475"/>
    </source>
</evidence>
<evidence type="ECO:0000313" key="8">
    <source>
        <dbReference type="Proteomes" id="UP001596620"/>
    </source>
</evidence>
<keyword evidence="2" id="KW-1003">Cell membrane</keyword>
<dbReference type="InterPro" id="IPR002797">
    <property type="entry name" value="Polysacc_synth"/>
</dbReference>